<sequence length="315" mass="35543">MSVAILPFPALGDVTIYLRLAWNLCMAGAQVQFFSSLLYPARDRFTWLDVRQDGKEDLVDVANRFDLVIACFERCYCPSVASQLSNGLTNVAFVTAKKIPRNVGVQGREVVVRGRRFADASTAFCRDSDAGLTMVDWVDTYARDVFGISVKPGGELLSQLEERESSRLVLIFPTTPQPKKNYWLLGFRLLGHAIRKNGWDVEYVGVPKEHQQLEAAFPGFVVRSFVDINGLIDHVSTASVVISNDSGGGHLASLIGLKTFTITRRGEQFTWRPGFNNLNTVLHPYYRFKLLGRYIWRPFVPVWRVPSQLGRYCKK</sequence>
<proteinExistence type="predicted"/>
<dbReference type="AlphaFoldDB" id="A0A2N8RH93"/>
<keyword evidence="1" id="KW-0808">Transferase</keyword>
<protein>
    <submittedName>
        <fullName evidence="1">ADP-heptose--LPS heptosyltransferase</fullName>
    </submittedName>
</protein>
<dbReference type="EMBL" id="POUM01000003">
    <property type="protein sequence ID" value="PNF60464.1"/>
    <property type="molecule type" value="Genomic_DNA"/>
</dbReference>
<accession>A0A2N8RH93</accession>
<name>A0A2N8RH93_STUST</name>
<evidence type="ECO:0000313" key="1">
    <source>
        <dbReference type="EMBL" id="PNF60464.1"/>
    </source>
</evidence>
<evidence type="ECO:0000313" key="2">
    <source>
        <dbReference type="Proteomes" id="UP000236003"/>
    </source>
</evidence>
<dbReference type="InterPro" id="IPR002201">
    <property type="entry name" value="Glyco_trans_9"/>
</dbReference>
<comment type="caution">
    <text evidence="1">The sequence shown here is derived from an EMBL/GenBank/DDBJ whole genome shotgun (WGS) entry which is preliminary data.</text>
</comment>
<gene>
    <name evidence="1" type="ORF">CXK99_04315</name>
</gene>
<dbReference type="Proteomes" id="UP000236003">
    <property type="component" value="Unassembled WGS sequence"/>
</dbReference>
<reference evidence="1 2" key="1">
    <citation type="submission" date="2018-01" db="EMBL/GenBank/DDBJ databases">
        <title>Denitrification phenotypes of diverse strains of Pseudomonas stutzeri.</title>
        <authorList>
            <person name="Milligan D.A."/>
            <person name="Bergaust L."/>
            <person name="Bakken L.R."/>
            <person name="Frostegard A."/>
        </authorList>
    </citation>
    <scope>NUCLEOTIDE SEQUENCE [LARGE SCALE GENOMIC DNA]</scope>
    <source>
        <strain evidence="1 2">CCUG 44592</strain>
    </source>
</reference>
<dbReference type="Gene3D" id="3.40.50.2000">
    <property type="entry name" value="Glycogen Phosphorylase B"/>
    <property type="match status" value="1"/>
</dbReference>
<dbReference type="GO" id="GO:0016757">
    <property type="term" value="F:glycosyltransferase activity"/>
    <property type="evidence" value="ECO:0007669"/>
    <property type="project" value="InterPro"/>
</dbReference>
<organism evidence="1 2">
    <name type="scientific">Stutzerimonas stutzeri</name>
    <name type="common">Pseudomonas stutzeri</name>
    <dbReference type="NCBI Taxonomy" id="316"/>
    <lineage>
        <taxon>Bacteria</taxon>
        <taxon>Pseudomonadati</taxon>
        <taxon>Pseudomonadota</taxon>
        <taxon>Gammaproteobacteria</taxon>
        <taxon>Pseudomonadales</taxon>
        <taxon>Pseudomonadaceae</taxon>
        <taxon>Stutzerimonas</taxon>
    </lineage>
</organism>
<dbReference type="Pfam" id="PF01075">
    <property type="entry name" value="Glyco_transf_9"/>
    <property type="match status" value="1"/>
</dbReference>
<dbReference type="SUPFAM" id="SSF53756">
    <property type="entry name" value="UDP-Glycosyltransferase/glycogen phosphorylase"/>
    <property type="match status" value="1"/>
</dbReference>